<dbReference type="Proteomes" id="UP000232638">
    <property type="component" value="Chromosome"/>
</dbReference>
<dbReference type="EMBL" id="CP020370">
    <property type="protein sequence ID" value="AUB81246.1"/>
    <property type="molecule type" value="Genomic_DNA"/>
</dbReference>
<accession>A0A2K8U6N5</accession>
<protein>
    <submittedName>
        <fullName evidence="1">Uncharacterized protein</fullName>
    </submittedName>
</protein>
<name>A0A2K8U6N5_9GAMM</name>
<dbReference type="KEGG" id="tsy:THSYN_09960"/>
<proteinExistence type="predicted"/>
<dbReference type="RefSeq" id="WP_100919022.1">
    <property type="nucleotide sequence ID" value="NZ_CP020370.1"/>
</dbReference>
<evidence type="ECO:0000313" key="2">
    <source>
        <dbReference type="Proteomes" id="UP000232638"/>
    </source>
</evidence>
<reference evidence="1 2" key="1">
    <citation type="submission" date="2017-03" db="EMBL/GenBank/DDBJ databases">
        <title>Complete genome sequence of Candidatus 'Thiodictyon syntrophicum' sp. nov. strain Cad16T, a photolithoautotroph purple sulfur bacterium isolated from an alpine meromictic lake.</title>
        <authorList>
            <person name="Luedin S.M."/>
            <person name="Pothier J.F."/>
            <person name="Danza F."/>
            <person name="Storelli N."/>
            <person name="Wittwer M."/>
            <person name="Tonolla M."/>
        </authorList>
    </citation>
    <scope>NUCLEOTIDE SEQUENCE [LARGE SCALE GENOMIC DNA]</scope>
    <source>
        <strain evidence="1 2">Cad16T</strain>
    </source>
</reference>
<dbReference type="AlphaFoldDB" id="A0A2K8U6N5"/>
<organism evidence="1 2">
    <name type="scientific">Candidatus Thiodictyon syntrophicum</name>
    <dbReference type="NCBI Taxonomy" id="1166950"/>
    <lineage>
        <taxon>Bacteria</taxon>
        <taxon>Pseudomonadati</taxon>
        <taxon>Pseudomonadota</taxon>
        <taxon>Gammaproteobacteria</taxon>
        <taxon>Chromatiales</taxon>
        <taxon>Chromatiaceae</taxon>
        <taxon>Thiodictyon</taxon>
    </lineage>
</organism>
<keyword evidence="2" id="KW-1185">Reference proteome</keyword>
<sequence length="237" mass="25335">MTSHKPPQRPNAPRLPVALLAAGLLLVIDSAAVEYPEWPKTPVGAWTIDRFLPGAACSGEHCPKDQLTDRPYCFMSQQGPVPGTAPAWVDRQSPPALFITRLKVGDQAAGATPPPVEVWMLSVSAKAFPSAPARIEITAVIDSKGFQQPLQKDPDSGVWYALFSAEDLVEKGKTTPQRFTKADQLKEALKGGNALKLVAKEGTNQGDLTSVSLTGQNSSTQALTQFENCWATLGSAN</sequence>
<gene>
    <name evidence="1" type="ORF">THSYN_09960</name>
</gene>
<evidence type="ECO:0000313" key="1">
    <source>
        <dbReference type="EMBL" id="AUB81246.1"/>
    </source>
</evidence>